<evidence type="ECO:0000313" key="3">
    <source>
        <dbReference type="Proteomes" id="UP000319296"/>
    </source>
</evidence>
<proteinExistence type="predicted"/>
<dbReference type="AlphaFoldDB" id="A0A519BNZ8"/>
<sequence>MIKLINFMHNFIFSLETVFLLVFLGFGQIILSLLISRKSAGGAEFYMFIIDIIAIFVLIKLTKKAIKAWKTAPADELIFTKNIKKNLDKKTQNNK</sequence>
<protein>
    <submittedName>
        <fullName evidence="2">Uncharacterized protein</fullName>
    </submittedName>
</protein>
<gene>
    <name evidence="2" type="ORF">EVG15_02480</name>
</gene>
<reference evidence="2 3" key="1">
    <citation type="journal article" date="2019" name="ISME J.">
        <title>Insights into ecological role of a new deltaproteobacterial order Candidatus Acidulodesulfobacterales by metagenomics and metatranscriptomics.</title>
        <authorList>
            <person name="Tan S."/>
            <person name="Liu J."/>
            <person name="Fang Y."/>
            <person name="Hedlund B.P."/>
            <person name="Lian Z.H."/>
            <person name="Huang L.Y."/>
            <person name="Li J.T."/>
            <person name="Huang L.N."/>
            <person name="Li W.J."/>
            <person name="Jiang H.C."/>
            <person name="Dong H.L."/>
            <person name="Shu W.S."/>
        </authorList>
    </citation>
    <scope>NUCLEOTIDE SEQUENCE [LARGE SCALE GENOMIC DNA]</scope>
    <source>
        <strain evidence="2">AP1</strain>
    </source>
</reference>
<feature type="transmembrane region" description="Helical" evidence="1">
    <location>
        <begin position="45"/>
        <end position="62"/>
    </location>
</feature>
<comment type="caution">
    <text evidence="2">The sequence shown here is derived from an EMBL/GenBank/DDBJ whole genome shotgun (WGS) entry which is preliminary data.</text>
</comment>
<keyword evidence="1" id="KW-1133">Transmembrane helix</keyword>
<dbReference type="Proteomes" id="UP000319296">
    <property type="component" value="Unassembled WGS sequence"/>
</dbReference>
<dbReference type="EMBL" id="SGBB01000003">
    <property type="protein sequence ID" value="RZD18988.1"/>
    <property type="molecule type" value="Genomic_DNA"/>
</dbReference>
<evidence type="ECO:0000256" key="1">
    <source>
        <dbReference type="SAM" id="Phobius"/>
    </source>
</evidence>
<feature type="transmembrane region" description="Helical" evidence="1">
    <location>
        <begin position="12"/>
        <end position="33"/>
    </location>
</feature>
<evidence type="ECO:0000313" key="2">
    <source>
        <dbReference type="EMBL" id="RZD18988.1"/>
    </source>
</evidence>
<organism evidence="2 3">
    <name type="scientific">Candidatus Acididesulfobacter diazotrophicus</name>
    <dbReference type="NCBI Taxonomy" id="2597226"/>
    <lineage>
        <taxon>Bacteria</taxon>
        <taxon>Deltaproteobacteria</taxon>
        <taxon>Candidatus Acidulodesulfobacterales</taxon>
        <taxon>Candidatus Acididesulfobacter</taxon>
    </lineage>
</organism>
<keyword evidence="1" id="KW-0812">Transmembrane</keyword>
<accession>A0A519BNZ8</accession>
<name>A0A519BNZ8_9DELT</name>
<keyword evidence="1" id="KW-0472">Membrane</keyword>